<reference evidence="4" key="1">
    <citation type="journal article" date="2019" name="Int. J. Syst. Evol. Microbiol.">
        <title>The Global Catalogue of Microorganisms (GCM) 10K type strain sequencing project: providing services to taxonomists for standard genome sequencing and annotation.</title>
        <authorList>
            <consortium name="The Broad Institute Genomics Platform"/>
            <consortium name="The Broad Institute Genome Sequencing Center for Infectious Disease"/>
            <person name="Wu L."/>
            <person name="Ma J."/>
        </authorList>
    </citation>
    <scope>NUCLEOTIDE SEQUENCE [LARGE SCALE GENOMIC DNA]</scope>
    <source>
        <strain evidence="4">LMG 29894</strain>
    </source>
</reference>
<sequence length="384" mass="43578">MAYSTIYFFIGTTAELIKMMPVMRACARRGIEFQLLASGQNDIERSELLKYCEKQAPDLVLFRGQIKKSALGLLWWFVRTFCSAFWQLRPLFRRHRRGEAVLVVHGDTVSTVMGALLGRLHGLDVAHVEAGLRSFDYFHPFPEEIDRVITSRLATLHFCPNGWAVGNLQKRRGDKIDTGHNTLLDALALAQAEAEPSPRLAPLRDEPYFVFVLHRQENLFDDQLVRDLVGRAIAQSRWMRCVFILHHLTEVHLRRLNLLEVLREQPNITLFERLPYIEFMQLLAGADHVVTDGGSNQEECYYLGKPCLVLRNVTERTEGLEHNVVLSRLDPAVIDAFLAEPGRYARPPIRVDERPSDIIAARLGGEVAHRAGAPGREQLAVGQS</sequence>
<comment type="similarity">
    <text evidence="1">Belongs to the UDP-N-acetylglucosamine 2-epimerase family.</text>
</comment>
<dbReference type="RefSeq" id="WP_378168275.1">
    <property type="nucleotide sequence ID" value="NZ_JBHSBU010000002.1"/>
</dbReference>
<organism evidence="3 4">
    <name type="scientific">Chitinimonas lacunae</name>
    <dbReference type="NCBI Taxonomy" id="1963018"/>
    <lineage>
        <taxon>Bacteria</taxon>
        <taxon>Pseudomonadati</taxon>
        <taxon>Pseudomonadota</taxon>
        <taxon>Betaproteobacteria</taxon>
        <taxon>Neisseriales</taxon>
        <taxon>Chitinibacteraceae</taxon>
        <taxon>Chitinimonas</taxon>
    </lineage>
</organism>
<dbReference type="PANTHER" id="PTHR43174:SF1">
    <property type="entry name" value="UDP-N-ACETYLGLUCOSAMINE 2-EPIMERASE"/>
    <property type="match status" value="1"/>
</dbReference>
<dbReference type="EMBL" id="JBHSBU010000002">
    <property type="protein sequence ID" value="MFC4161774.1"/>
    <property type="molecule type" value="Genomic_DNA"/>
</dbReference>
<feature type="domain" description="UDP-N-acetylglucosamine 2-epimerase" evidence="2">
    <location>
        <begin position="101"/>
        <end position="325"/>
    </location>
</feature>
<dbReference type="SUPFAM" id="SSF53756">
    <property type="entry name" value="UDP-Glycosyltransferase/glycogen phosphorylase"/>
    <property type="match status" value="1"/>
</dbReference>
<proteinExistence type="inferred from homology"/>
<evidence type="ECO:0000313" key="4">
    <source>
        <dbReference type="Proteomes" id="UP001595791"/>
    </source>
</evidence>
<gene>
    <name evidence="3" type="ORF">ACFOW7_20770</name>
</gene>
<evidence type="ECO:0000259" key="2">
    <source>
        <dbReference type="Pfam" id="PF02350"/>
    </source>
</evidence>
<comment type="caution">
    <text evidence="3">The sequence shown here is derived from an EMBL/GenBank/DDBJ whole genome shotgun (WGS) entry which is preliminary data.</text>
</comment>
<accession>A0ABV8MWQ2</accession>
<protein>
    <submittedName>
        <fullName evidence="3">UDP-N-acetylglucosamine 2-epimerase</fullName>
    </submittedName>
</protein>
<dbReference type="Gene3D" id="3.40.50.2000">
    <property type="entry name" value="Glycogen Phosphorylase B"/>
    <property type="match status" value="2"/>
</dbReference>
<evidence type="ECO:0000313" key="3">
    <source>
        <dbReference type="EMBL" id="MFC4161774.1"/>
    </source>
</evidence>
<dbReference type="PANTHER" id="PTHR43174">
    <property type="entry name" value="UDP-N-ACETYLGLUCOSAMINE 2-EPIMERASE"/>
    <property type="match status" value="1"/>
</dbReference>
<dbReference type="InterPro" id="IPR029767">
    <property type="entry name" value="WecB-like"/>
</dbReference>
<keyword evidence="1" id="KW-0413">Isomerase</keyword>
<keyword evidence="4" id="KW-1185">Reference proteome</keyword>
<dbReference type="InterPro" id="IPR003331">
    <property type="entry name" value="UDP_GlcNAc_Epimerase_2_dom"/>
</dbReference>
<dbReference type="Pfam" id="PF02350">
    <property type="entry name" value="Epimerase_2"/>
    <property type="match status" value="1"/>
</dbReference>
<dbReference type="Proteomes" id="UP001595791">
    <property type="component" value="Unassembled WGS sequence"/>
</dbReference>
<name>A0ABV8MWQ2_9NEIS</name>
<evidence type="ECO:0000256" key="1">
    <source>
        <dbReference type="RuleBase" id="RU003513"/>
    </source>
</evidence>